<feature type="compositionally biased region" description="Polar residues" evidence="1">
    <location>
        <begin position="901"/>
        <end position="910"/>
    </location>
</feature>
<name>A0A9K3KEJ8_9STRA</name>
<comment type="caution">
    <text evidence="2">The sequence shown here is derived from an EMBL/GenBank/DDBJ whole genome shotgun (WGS) entry which is preliminary data.</text>
</comment>
<reference evidence="2" key="1">
    <citation type="journal article" date="2021" name="Sci. Rep.">
        <title>Diploid genomic architecture of Nitzschia inconspicua, an elite biomass production diatom.</title>
        <authorList>
            <person name="Oliver A."/>
            <person name="Podell S."/>
            <person name="Pinowska A."/>
            <person name="Traller J.C."/>
            <person name="Smith S.R."/>
            <person name="McClure R."/>
            <person name="Beliaev A."/>
            <person name="Bohutskyi P."/>
            <person name="Hill E.A."/>
            <person name="Rabines A."/>
            <person name="Zheng H."/>
            <person name="Allen L.Z."/>
            <person name="Kuo A."/>
            <person name="Grigoriev I.V."/>
            <person name="Allen A.E."/>
            <person name="Hazlebeck D."/>
            <person name="Allen E.E."/>
        </authorList>
    </citation>
    <scope>NUCLEOTIDE SEQUENCE</scope>
    <source>
        <strain evidence="2">Hildebrandi</strain>
    </source>
</reference>
<keyword evidence="3" id="KW-1185">Reference proteome</keyword>
<evidence type="ECO:0000313" key="3">
    <source>
        <dbReference type="Proteomes" id="UP000693970"/>
    </source>
</evidence>
<dbReference type="Proteomes" id="UP000693970">
    <property type="component" value="Unassembled WGS sequence"/>
</dbReference>
<protein>
    <submittedName>
        <fullName evidence="2">MULE transposase domain containing protein</fullName>
    </submittedName>
</protein>
<dbReference type="AlphaFoldDB" id="A0A9K3KEJ8"/>
<evidence type="ECO:0000313" key="2">
    <source>
        <dbReference type="EMBL" id="KAG7341931.1"/>
    </source>
</evidence>
<gene>
    <name evidence="2" type="ORF">IV203_007023</name>
</gene>
<accession>A0A9K3KEJ8</accession>
<organism evidence="2 3">
    <name type="scientific">Nitzschia inconspicua</name>
    <dbReference type="NCBI Taxonomy" id="303405"/>
    <lineage>
        <taxon>Eukaryota</taxon>
        <taxon>Sar</taxon>
        <taxon>Stramenopiles</taxon>
        <taxon>Ochrophyta</taxon>
        <taxon>Bacillariophyta</taxon>
        <taxon>Bacillariophyceae</taxon>
        <taxon>Bacillariophycidae</taxon>
        <taxon>Bacillariales</taxon>
        <taxon>Bacillariaceae</taxon>
        <taxon>Nitzschia</taxon>
    </lineage>
</organism>
<reference evidence="2" key="2">
    <citation type="submission" date="2021-04" db="EMBL/GenBank/DDBJ databases">
        <authorList>
            <person name="Podell S."/>
        </authorList>
    </citation>
    <scope>NUCLEOTIDE SEQUENCE</scope>
    <source>
        <strain evidence="2">Hildebrandi</strain>
    </source>
</reference>
<proteinExistence type="predicted"/>
<feature type="region of interest" description="Disordered" evidence="1">
    <location>
        <begin position="886"/>
        <end position="921"/>
    </location>
</feature>
<evidence type="ECO:0000256" key="1">
    <source>
        <dbReference type="SAM" id="MobiDB-lite"/>
    </source>
</evidence>
<dbReference type="EMBL" id="JAGRRH010000025">
    <property type="protein sequence ID" value="KAG7341931.1"/>
    <property type="molecule type" value="Genomic_DNA"/>
</dbReference>
<sequence length="921" mass="105522">MSINPRKQDESKPQPQASAMQFQAIVDNPHFTEKQKRDLLRSMMERQLKKGDDSFMNTDSPSTKGFLGTLAAINEYANTPDRPFLRRQQYNDFIGKKIDTLLPFQMDPPPAPQAEAGGPRRLEFPKSTIPVMQIEDTNNISKVDSKSVASPVEKGNESIPPCRTAVGKNDYFFHDLKEWVPNNVAEALYMMGPTAELKRTKSHKGRTRTGYQSRLFHCAIKGCSMRWLVQAAEWHGSNPYASANPSKRNSHSNTTWHGSNPYVFVKPSHENHNGHENVTWEDHFNHLTNHGSKDKCDQCEIFRTGIGLPPILKLELRNLVLSNPENTPKVYARSLETKWEHLPIFRNKSVRDIIQTKVISYVHRFKEAILGKDNLPRMKYYGDIRSFIDKYVLPQEALLNMKMFGVLPFSPDRYNEDALKQLSFLMQQYGAITTKNTLSNGDNPLWRRLFCLRDPSIVDHPRYKQLMESPRHTTGPDPFNRTVVFTSLALLGNILSSKEIGFECCASADGTHGVSLTDYKLIPFGVFFHNSKGNRQFFPIAYAFGEGEREVVILILLLNIKRVARDLFGVSNLQFVGGIVSDHSAAFVNSFKEVFEDTTPLQCYIHIIRKFENPETTRPTNGKYRDHLSTRNANSTRFLYTEALQDVRNLHDCVTFAQFQKYWELTKESWVSKGEAKLAETFEGVYISNPDYNQWYYTSSGIRGCVPDNNPLESHNGATKGTSDVRGLIIINRSMENALQVEFPRMIDTLSREKIIPNTDFHPTLDITLAFSNNNFLKLREEYLADGTTTQYNGGWLVNDTEFLGEPITPQSISCYETSLLGVFHDSYTKRQELVTNTNRYHHVLPATTKNGVPVHVCSCRHYWLHRWCYASWYIQHKDTLKNDSQKIGKKRRAAKKLTESQRVSLAIQQKEQRKKARNSN</sequence>